<evidence type="ECO:0000313" key="2">
    <source>
        <dbReference type="EMBL" id="OZI20052.1"/>
    </source>
</evidence>
<dbReference type="EMBL" id="NEVJ01000003">
    <property type="protein sequence ID" value="OZI20052.1"/>
    <property type="molecule type" value="Genomic_DNA"/>
</dbReference>
<keyword evidence="1" id="KW-0175">Coiled coil</keyword>
<accession>A0A261R5Y4</accession>
<comment type="caution">
    <text evidence="2">The sequence shown here is derived from an EMBL/GenBank/DDBJ whole genome shotgun (WGS) entry which is preliminary data.</text>
</comment>
<organism evidence="2 3">
    <name type="scientific">Bordetella genomosp. 9</name>
    <dbReference type="NCBI Taxonomy" id="1416803"/>
    <lineage>
        <taxon>Bacteria</taxon>
        <taxon>Pseudomonadati</taxon>
        <taxon>Pseudomonadota</taxon>
        <taxon>Betaproteobacteria</taxon>
        <taxon>Burkholderiales</taxon>
        <taxon>Alcaligenaceae</taxon>
        <taxon>Bordetella</taxon>
    </lineage>
</organism>
<sequence length="1661" mass="180410">MADPLGVRLNNPGSIRFGAGFEGEQEGEKGFARFPDPIAGGKALVKNLMTYGSKYGLNTVEGIITRYAPPNENNTKAYIAAVSGGLGVEPNAPLDMRSPEVLSSLARQIANHEQGREYDPEFFKGVAQSVATGQPADPLTRVFMDSASQPTYSKEKARAEGVAQYSQVPLDSASQPSALDAEFNKAAEALPGLYDDDAARLANEQLHAGFQESVLDSMVHGTVTGKLFEIAQRGDFDPSFDAASEDNRKRMQDAGVYGNDQLADYVLGSRNADDFAQRLQTAQERLEYMRRMANTQGLDKAGAVAGQLIGGFADPVAVISTMGMGAAVASARSAAAAGRALSIARGAGAAAVENIAIGQALEAADNQRFSWGELVGQGITGAALGTLGGLLVRHDGRLHTDLAEQAKPEAIPVLDAAARAAQGAVDGTTGRAWIEGQLRDAGLGADTLDHSISTDLGGLDGAALGLSPRVKVDPLAERQAYVLDKQIEALEAQRAGLTPATAELADPGAISKARGDIQALRQGMPTADDEKALTRMYQDQGMKYREANQRARKELADKQADVEAQVARLEDTVRRNAEAQQATERVQQVDQQLEQLRKQREGVAAPKTARTVLSQVLDAAYAAQRERATFTPLPRPRAELPAGARASTVKGELSRLAREAQDPLIRTLAGRLREQRFPDSVMGYWSPEDIRRHTNGKGLAYYDPVSGTVNVAHGAPEHIVLHEISHAATLDAIALGKQHPTSTVGKLTAELDTLRTQMQKAHADAGGGTQYYLNSVEEFVAGLYSGDSEFVRRLSATKLDTGESLLSRAVQLVRTLLGLGPQDNNAFLKALDLSDRLIEAPLPGQSGNTGLHLFPADEKIPLTVREQQLKDALEAVGEDLSPEARETAERAQKWLDSRPEWLKKGDEWAASPGVVLSRSKSKVARIAGSILFENSMGSGKRPGQGTVALNYEMMQRGYRDSYLMDIQKDMVSLMSPKERADYAMLGGARQAVERISDQVAEERLRRRAAIKEGREHVSTAPAEVQRIAAAMDSQIAKMVRDGEAVGNEYAENVKGSGIVGFMPQVWKWDRFGDALRSDPKTWEALRKNFTQQYVEMNVEPVIKEMLASGADPEQLARARARLMEQVEHQVNTRLTESVRDPDTRTNMDEGKFENMAAELLDENFHGAQLTDDVVSKFRQLLGDRVRDRTRTEFDLLREVDGVRLLDFVEHDMVSTVQHTAHRFAGQNAMAKAGFKDYQDFEALLTLATKDGATPEDVKLLQFAGRAFGFQPMKASDHPILAALKNFTYAATMGKLGIANLGDLANVTTAAGFRGMFKTLGYGFRGETELYKSLANRAAGLLGQDYRIHAMTADVLPNGRAMTGMGQRLLRVSQKSAQLVSWLNGSNFVQKMLHKGFLPVLAEDLTNAIRGKEGGMSVRRLADAGIDGETAQRIRGQLEKYEAARKEGDAFRWDEWDDQQAADKFIEAMHRVTYQTFQRSLIGEAAMWRSESPLGAVIGQFHNFGLTSMEKQLGRNLAINDMNTYTALAVGMSWAALLYYARLQVNTMGMDKSQAEQYVKDNTTPWKLAQGTLTYFNMSGVAAEMFGVGEVVFGGNTYQAGSGPVAAMGYFGSLSKAANSAGSLLTGQSSNHRKDARNILRILPGGNSIAGTYYSNLLRDED</sequence>
<proteinExistence type="predicted"/>
<dbReference type="RefSeq" id="WP_094848665.1">
    <property type="nucleotide sequence ID" value="NZ_NEVJ01000003.1"/>
</dbReference>
<keyword evidence="3" id="KW-1185">Reference proteome</keyword>
<protein>
    <submittedName>
        <fullName evidence="2">Uncharacterized protein</fullName>
    </submittedName>
</protein>
<evidence type="ECO:0000256" key="1">
    <source>
        <dbReference type="SAM" id="Coils"/>
    </source>
</evidence>
<reference evidence="2" key="1">
    <citation type="submission" date="2017-05" db="EMBL/GenBank/DDBJ databases">
        <title>Complete and WGS of Bordetella genogroups.</title>
        <authorList>
            <person name="Spilker T."/>
            <person name="Lipuma J."/>
        </authorList>
    </citation>
    <scope>NUCLEOTIDE SEQUENCE</scope>
    <source>
        <strain evidence="2">AU21707</strain>
    </source>
</reference>
<dbReference type="OrthoDB" id="8019720at2"/>
<name>A0A261R5Y4_9BORD</name>
<gene>
    <name evidence="2" type="ORF">CAL26_21090</name>
</gene>
<feature type="coiled-coil region" evidence="1">
    <location>
        <begin position="548"/>
        <end position="599"/>
    </location>
</feature>
<dbReference type="Proteomes" id="UP000216857">
    <property type="component" value="Unassembled WGS sequence"/>
</dbReference>
<evidence type="ECO:0000313" key="3">
    <source>
        <dbReference type="Proteomes" id="UP000216857"/>
    </source>
</evidence>